<sequence length="216" mass="22708">MNECSRETRAIYYKTTPEPRKKPARREVHCSAQCSRGKGTKDTTFSPARSSQLAPLLSSPLLGRKEMATTRVLVLAAVLAASLLAAGTAAQSTDAPAECANKLVGCAAYMNGTDAETPPDTCCGPLRDAVKNEKPCLCALYASPEIFKAFHINLTDALRLSKRCGISEDTSSCPSNSPSSSPPGSPSSGKNAGHRTISTGFAGLLSLFLVLWSVLA</sequence>
<evidence type="ECO:0000313" key="1">
    <source>
        <dbReference type="EnsemblPlants" id="AVESA.00010b.r2.7DG1350220.1.CDS"/>
    </source>
</evidence>
<dbReference type="EnsemblPlants" id="AVESA.00010b.r2.7DG1350220.1">
    <property type="protein sequence ID" value="AVESA.00010b.r2.7DG1350220.1.CDS"/>
    <property type="gene ID" value="AVESA.00010b.r2.7DG1350220"/>
</dbReference>
<accession>A0ACD6ABY5</accession>
<proteinExistence type="predicted"/>
<reference evidence="1" key="1">
    <citation type="submission" date="2021-05" db="EMBL/GenBank/DDBJ databases">
        <authorList>
            <person name="Scholz U."/>
            <person name="Mascher M."/>
            <person name="Fiebig A."/>
        </authorList>
    </citation>
    <scope>NUCLEOTIDE SEQUENCE [LARGE SCALE GENOMIC DNA]</scope>
</reference>
<organism evidence="1 2">
    <name type="scientific">Avena sativa</name>
    <name type="common">Oat</name>
    <dbReference type="NCBI Taxonomy" id="4498"/>
    <lineage>
        <taxon>Eukaryota</taxon>
        <taxon>Viridiplantae</taxon>
        <taxon>Streptophyta</taxon>
        <taxon>Embryophyta</taxon>
        <taxon>Tracheophyta</taxon>
        <taxon>Spermatophyta</taxon>
        <taxon>Magnoliopsida</taxon>
        <taxon>Liliopsida</taxon>
        <taxon>Poales</taxon>
        <taxon>Poaceae</taxon>
        <taxon>BOP clade</taxon>
        <taxon>Pooideae</taxon>
        <taxon>Poodae</taxon>
        <taxon>Poeae</taxon>
        <taxon>Poeae Chloroplast Group 1 (Aveneae type)</taxon>
        <taxon>Aveninae</taxon>
        <taxon>Avena</taxon>
    </lineage>
</organism>
<keyword evidence="2" id="KW-1185">Reference proteome</keyword>
<dbReference type="Proteomes" id="UP001732700">
    <property type="component" value="Chromosome 7D"/>
</dbReference>
<name>A0ACD6ABY5_AVESA</name>
<reference evidence="1" key="2">
    <citation type="submission" date="2025-09" db="UniProtKB">
        <authorList>
            <consortium name="EnsemblPlants"/>
        </authorList>
    </citation>
    <scope>IDENTIFICATION</scope>
</reference>
<protein>
    <submittedName>
        <fullName evidence="1">Uncharacterized protein</fullName>
    </submittedName>
</protein>
<evidence type="ECO:0000313" key="2">
    <source>
        <dbReference type="Proteomes" id="UP001732700"/>
    </source>
</evidence>